<evidence type="ECO:0000313" key="14">
    <source>
        <dbReference type="RefSeq" id="XP_015511632.1"/>
    </source>
</evidence>
<dbReference type="Gene3D" id="3.30.1490.220">
    <property type="match status" value="1"/>
</dbReference>
<feature type="binding site" evidence="10">
    <location>
        <position position="295"/>
    </location>
    <ligand>
        <name>Mg(2+)</name>
        <dbReference type="ChEBI" id="CHEBI:18420"/>
        <label>2</label>
    </ligand>
</feature>
<dbReference type="Pfam" id="PF17927">
    <property type="entry name" value="Ins134_P3_kin_N"/>
    <property type="match status" value="1"/>
</dbReference>
<feature type="binding site" evidence="9">
    <location>
        <position position="295"/>
    </location>
    <ligand>
        <name>1D-myo-inositol 1,3,4-trisphosphate</name>
        <dbReference type="ChEBI" id="CHEBI:58414"/>
    </ligand>
</feature>
<feature type="binding site" evidence="9">
    <location>
        <position position="152"/>
    </location>
    <ligand>
        <name>ATP</name>
        <dbReference type="ChEBI" id="CHEBI:30616"/>
    </ligand>
</feature>
<feature type="binding site" evidence="9">
    <location>
        <position position="57"/>
    </location>
    <ligand>
        <name>1D-myo-inositol 1,3,4,6-tetrakisphosphate</name>
        <dbReference type="ChEBI" id="CHEBI:57660"/>
    </ligand>
</feature>
<gene>
    <name evidence="14" type="primary">LOC107218311</name>
</gene>
<evidence type="ECO:0000256" key="3">
    <source>
        <dbReference type="ARBA" id="ARBA00022723"/>
    </source>
</evidence>
<dbReference type="OrthoDB" id="25308at2759"/>
<evidence type="ECO:0000259" key="12">
    <source>
        <dbReference type="Pfam" id="PF17927"/>
    </source>
</evidence>
<dbReference type="GO" id="GO:0005737">
    <property type="term" value="C:cytoplasm"/>
    <property type="evidence" value="ECO:0007669"/>
    <property type="project" value="TreeGrafter"/>
</dbReference>
<comment type="catalytic activity">
    <reaction evidence="8">
        <text>1D-myo-inositol 3,4,5,6-tetrakisphosphate + ATP = 1D-myo-inositol 1,3,4,5,6-pentakisphosphate + ADP + H(+)</text>
        <dbReference type="Rhea" id="RHEA:12452"/>
        <dbReference type="ChEBI" id="CHEBI:15378"/>
        <dbReference type="ChEBI" id="CHEBI:30616"/>
        <dbReference type="ChEBI" id="CHEBI:57539"/>
        <dbReference type="ChEBI" id="CHEBI:57733"/>
        <dbReference type="ChEBI" id="CHEBI:456216"/>
        <dbReference type="EC" id="2.7.1.134"/>
    </reaction>
</comment>
<evidence type="ECO:0000256" key="5">
    <source>
        <dbReference type="ARBA" id="ARBA00022777"/>
    </source>
</evidence>
<comment type="cofactor">
    <cofactor evidence="8 10">
        <name>Mg(2+)</name>
        <dbReference type="ChEBI" id="CHEBI:18420"/>
    </cofactor>
    <text evidence="8 10">Binds 2 magnesium ions per subunit.</text>
</comment>
<keyword evidence="3 8" id="KW-0479">Metal-binding</keyword>
<dbReference type="Proteomes" id="UP000829291">
    <property type="component" value="Chromosome 6"/>
</dbReference>
<feature type="binding site" evidence="9">
    <location>
        <position position="163"/>
    </location>
    <ligand>
        <name>1D-myo-inositol 1,3,4-trisphosphate</name>
        <dbReference type="ChEBI" id="CHEBI:58414"/>
    </ligand>
</feature>
<evidence type="ECO:0000313" key="13">
    <source>
        <dbReference type="Proteomes" id="UP000829291"/>
    </source>
</evidence>
<evidence type="ECO:0000256" key="6">
    <source>
        <dbReference type="ARBA" id="ARBA00022840"/>
    </source>
</evidence>
<feature type="binding site" evidence="9">
    <location>
        <position position="16"/>
    </location>
    <ligand>
        <name>1D-myo-inositol 1,3,4-trisphosphate</name>
        <dbReference type="ChEBI" id="CHEBI:58414"/>
    </ligand>
</feature>
<dbReference type="InterPro" id="IPR041429">
    <property type="entry name" value="ITPK1_N"/>
</dbReference>
<feature type="domain" description="Inositol 1,3,4-trisphosphate 5/6-kinase ATP-grasp" evidence="11">
    <location>
        <begin position="117"/>
        <end position="314"/>
    </location>
</feature>
<keyword evidence="4 8" id="KW-0547">Nucleotide-binding</keyword>
<comment type="subunit">
    <text evidence="8">Monomer.</text>
</comment>
<dbReference type="FunFam" id="3.30.470.20:FF:000047">
    <property type="entry name" value="Inositol-tetrakisphosphate 1-kinase 4"/>
    <property type="match status" value="1"/>
</dbReference>
<feature type="binding site" evidence="9">
    <location>
        <position position="210"/>
    </location>
    <ligand>
        <name>ATP</name>
        <dbReference type="ChEBI" id="CHEBI:30616"/>
    </ligand>
</feature>
<dbReference type="AlphaFoldDB" id="A0A6J0BBT1"/>
<evidence type="ECO:0000259" key="11">
    <source>
        <dbReference type="Pfam" id="PF05770"/>
    </source>
</evidence>
<feature type="binding site" evidence="9">
    <location>
        <position position="299"/>
    </location>
    <ligand>
        <name>1D-myo-inositol 1,3,4-trisphosphate</name>
        <dbReference type="ChEBI" id="CHEBI:58414"/>
    </ligand>
</feature>
<feature type="binding site" evidence="10">
    <location>
        <position position="279"/>
    </location>
    <ligand>
        <name>Mg(2+)</name>
        <dbReference type="ChEBI" id="CHEBI:18420"/>
        <label>1</label>
    </ligand>
</feature>
<dbReference type="Gene3D" id="3.30.470.20">
    <property type="entry name" value="ATP-grasp fold, B domain"/>
    <property type="match status" value="1"/>
</dbReference>
<comment type="function">
    <text evidence="8">Kinase that can phosphorylate various inositol polyphosphate such as Ins(3,4,5,6)P4 or Ins(1,3,4)P3.</text>
</comment>
<dbReference type="PANTHER" id="PTHR14217">
    <property type="entry name" value="INOSITOL-TETRAKISPHOSPHATE 1-KINASE"/>
    <property type="match status" value="1"/>
</dbReference>
<feature type="binding site" evidence="9">
    <location>
        <begin position="184"/>
        <end position="195"/>
    </location>
    <ligand>
        <name>ATP</name>
        <dbReference type="ChEBI" id="CHEBI:30616"/>
    </ligand>
</feature>
<keyword evidence="13" id="KW-1185">Reference proteome</keyword>
<dbReference type="GO" id="GO:0052726">
    <property type="term" value="F:inositol-1,3,4-trisphosphate 5-kinase activity"/>
    <property type="evidence" value="ECO:0007669"/>
    <property type="project" value="InterPro"/>
</dbReference>
<dbReference type="Gene3D" id="3.40.50.11370">
    <property type="match status" value="1"/>
</dbReference>
<evidence type="ECO:0000256" key="1">
    <source>
        <dbReference type="ARBA" id="ARBA00009601"/>
    </source>
</evidence>
<dbReference type="EC" id="2.7.1.134" evidence="8"/>
<dbReference type="GO" id="GO:0047325">
    <property type="term" value="F:inositol-3,4,5,6-tetrakisphosphate 1-kinase activity"/>
    <property type="evidence" value="ECO:0007669"/>
    <property type="project" value="UniProtKB-EC"/>
</dbReference>
<evidence type="ECO:0000256" key="2">
    <source>
        <dbReference type="ARBA" id="ARBA00022679"/>
    </source>
</evidence>
<dbReference type="InterPro" id="IPR008656">
    <property type="entry name" value="Inositol_tetrakis-P_1-kinase"/>
</dbReference>
<keyword evidence="6 8" id="KW-0067">ATP-binding</keyword>
<dbReference type="KEGG" id="nlo:107218311"/>
<dbReference type="RefSeq" id="XP_015511632.1">
    <property type="nucleotide sequence ID" value="XM_015656146.2"/>
</dbReference>
<dbReference type="PIRSF" id="PIRSF038186">
    <property type="entry name" value="ITPK"/>
    <property type="match status" value="1"/>
</dbReference>
<keyword evidence="7 8" id="KW-0460">Magnesium</keyword>
<evidence type="ECO:0000256" key="4">
    <source>
        <dbReference type="ARBA" id="ARBA00022741"/>
    </source>
</evidence>
<dbReference type="GeneID" id="107218311"/>
<dbReference type="GO" id="GO:0005524">
    <property type="term" value="F:ATP binding"/>
    <property type="evidence" value="ECO:0007669"/>
    <property type="project" value="UniProtKB-KW"/>
</dbReference>
<dbReference type="GO" id="GO:0000287">
    <property type="term" value="F:magnesium ion binding"/>
    <property type="evidence" value="ECO:0007669"/>
    <property type="project" value="InterPro"/>
</dbReference>
<feature type="domain" description="Inositol-tetrakisphosphate 1-kinase N-terminal" evidence="12">
    <location>
        <begin position="7"/>
        <end position="97"/>
    </location>
</feature>
<comment type="similarity">
    <text evidence="1 8">Belongs to the ITPK1 family.</text>
</comment>
<dbReference type="InParanoid" id="A0A6J0BBT1"/>
<feature type="binding site" evidence="10">
    <location>
        <position position="293"/>
    </location>
    <ligand>
        <name>Mg(2+)</name>
        <dbReference type="ChEBI" id="CHEBI:18420"/>
        <label>1</label>
    </ligand>
</feature>
<evidence type="ECO:0000256" key="10">
    <source>
        <dbReference type="PIRSR" id="PIRSR038186-2"/>
    </source>
</evidence>
<feature type="binding site" evidence="9">
    <location>
        <position position="195"/>
    </location>
    <ligand>
        <name>1D-myo-inositol 1,3,4-trisphosphate</name>
        <dbReference type="ChEBI" id="CHEBI:58414"/>
    </ligand>
</feature>
<evidence type="ECO:0000256" key="8">
    <source>
        <dbReference type="PIRNR" id="PIRNR038186"/>
    </source>
</evidence>
<dbReference type="InterPro" id="IPR040464">
    <property type="entry name" value="InsP(3)kin_ATP-grasp"/>
</dbReference>
<reference evidence="14" key="1">
    <citation type="submission" date="2025-08" db="UniProtKB">
        <authorList>
            <consortium name="RefSeq"/>
        </authorList>
    </citation>
    <scope>IDENTIFICATION</scope>
    <source>
        <tissue evidence="14">Thorax and Abdomen</tissue>
    </source>
</reference>
<accession>A0A6J0BBT1</accession>
<sequence length="369" mass="42587">MCDDRKVIGFWISEKKRQKLNWSEFERVCAKNGFTLRMVDLNPNIKNQGRVDVFVHKLTNTLAIAEHGDQNAKTIISRIQEFIKKRSEMIVIDPLENVNNLQNRHKCYKIMRNALQHNDVFAPNFVEFKSTNIEENLILLKRKNVKFPFLCKPLLAQGSTDAHKMMVIFNKDGLEDCQVPCVAQDFINHNAILYKLYVVGDKFHVVERPSLKNFYTKDCLTSNTIFFNSSDISKCDSNSKLSIISDEDKNLTVKPNFETFQWIVRTINKAFGLTLIGIDVVIENHTKKYAIIDVNIFPSYDGYPHFYEQLIECIKKLIDQKVARLNSNSNSNKCLSDDLDSGFESDEKKRSLKELRLSNDTKNDSSAIP</sequence>
<organism evidence="14">
    <name type="scientific">Neodiprion lecontei</name>
    <name type="common">Redheaded pine sawfly</name>
    <dbReference type="NCBI Taxonomy" id="441921"/>
    <lineage>
        <taxon>Eukaryota</taxon>
        <taxon>Metazoa</taxon>
        <taxon>Ecdysozoa</taxon>
        <taxon>Arthropoda</taxon>
        <taxon>Hexapoda</taxon>
        <taxon>Insecta</taxon>
        <taxon>Pterygota</taxon>
        <taxon>Neoptera</taxon>
        <taxon>Endopterygota</taxon>
        <taxon>Hymenoptera</taxon>
        <taxon>Tenthredinoidea</taxon>
        <taxon>Diprionidae</taxon>
        <taxon>Diprioninae</taxon>
        <taxon>Neodiprion</taxon>
    </lineage>
</organism>
<evidence type="ECO:0000256" key="9">
    <source>
        <dbReference type="PIRSR" id="PIRSR038186-1"/>
    </source>
</evidence>
<dbReference type="Pfam" id="PF05770">
    <property type="entry name" value="Ins134_P3_kin"/>
    <property type="match status" value="1"/>
</dbReference>
<keyword evidence="2 8" id="KW-0808">Transferase</keyword>
<keyword evidence="5 8" id="KW-0418">Kinase</keyword>
<dbReference type="PANTHER" id="PTHR14217:SF1">
    <property type="entry name" value="INOSITOL-TETRAKISPHOSPHATE 1-KINASE"/>
    <property type="match status" value="1"/>
</dbReference>
<proteinExistence type="inferred from homology"/>
<feature type="binding site" evidence="9">
    <location>
        <position position="104"/>
    </location>
    <ligand>
        <name>ATP</name>
        <dbReference type="ChEBI" id="CHEBI:30616"/>
    </ligand>
</feature>
<protein>
    <recommendedName>
        <fullName evidence="8">Inositol-tetrakisphosphate 1-kinase</fullName>
        <ecNumber evidence="8">2.7.1.134</ecNumber>
    </recommendedName>
</protein>
<dbReference type="GO" id="GO:0052725">
    <property type="term" value="F:inositol-1,3,4-trisphosphate 6-kinase activity"/>
    <property type="evidence" value="ECO:0007669"/>
    <property type="project" value="InterPro"/>
</dbReference>
<evidence type="ECO:0000256" key="7">
    <source>
        <dbReference type="ARBA" id="ARBA00022842"/>
    </source>
</evidence>
<name>A0A6J0BBT1_NEOLC</name>
<dbReference type="SUPFAM" id="SSF56059">
    <property type="entry name" value="Glutathione synthetase ATP-binding domain-like"/>
    <property type="match status" value="1"/>
</dbReference>
<dbReference type="GO" id="GO:0032957">
    <property type="term" value="P:inositol trisphosphate metabolic process"/>
    <property type="evidence" value="ECO:0007669"/>
    <property type="project" value="InterPro"/>
</dbReference>
<feature type="binding site" evidence="10">
    <location>
        <position position="293"/>
    </location>
    <ligand>
        <name>Mg(2+)</name>
        <dbReference type="ChEBI" id="CHEBI:18420"/>
        <label>2</label>
    </ligand>
</feature>